<dbReference type="PANTHER" id="PTHR30574">
    <property type="entry name" value="INNER MEMBRANE PROTEIN YEDE"/>
    <property type="match status" value="1"/>
</dbReference>
<dbReference type="OrthoDB" id="9794165at2"/>
<keyword evidence="11" id="KW-1185">Reference proteome</keyword>
<name>A0A1H3XRQ8_9BACT</name>
<feature type="transmembrane region" description="Helical" evidence="9">
    <location>
        <begin position="197"/>
        <end position="220"/>
    </location>
</feature>
<keyword evidence="6 9" id="KW-1133">Transmembrane helix</keyword>
<feature type="transmembrane region" description="Helical" evidence="9">
    <location>
        <begin position="6"/>
        <end position="23"/>
    </location>
</feature>
<evidence type="ECO:0000256" key="2">
    <source>
        <dbReference type="ARBA" id="ARBA00022448"/>
    </source>
</evidence>
<keyword evidence="7 9" id="KW-0472">Membrane</keyword>
<evidence type="ECO:0000313" key="10">
    <source>
        <dbReference type="EMBL" id="SEA01242.1"/>
    </source>
</evidence>
<evidence type="ECO:0000313" key="11">
    <source>
        <dbReference type="Proteomes" id="UP000199409"/>
    </source>
</evidence>
<dbReference type="Proteomes" id="UP000199409">
    <property type="component" value="Unassembled WGS sequence"/>
</dbReference>
<evidence type="ECO:0000256" key="9">
    <source>
        <dbReference type="SAM" id="Phobius"/>
    </source>
</evidence>
<proteinExistence type="inferred from homology"/>
<evidence type="ECO:0000256" key="7">
    <source>
        <dbReference type="ARBA" id="ARBA00023136"/>
    </source>
</evidence>
<dbReference type="RefSeq" id="WP_092345425.1">
    <property type="nucleotide sequence ID" value="NZ_FNQN01000002.1"/>
</dbReference>
<dbReference type="InterPro" id="IPR007272">
    <property type="entry name" value="Sulf_transp_TsuA/YedE"/>
</dbReference>
<dbReference type="AlphaFoldDB" id="A0A1H3XRQ8"/>
<dbReference type="Pfam" id="PF04143">
    <property type="entry name" value="Sulf_transp"/>
    <property type="match status" value="1"/>
</dbReference>
<protein>
    <submittedName>
        <fullName evidence="10">Uncharacterized protein</fullName>
    </submittedName>
</protein>
<comment type="similarity">
    <text evidence="8">Belongs to the TsuA/YedE (TC 9.B.102) family.</text>
</comment>
<feature type="transmembrane region" description="Helical" evidence="9">
    <location>
        <begin position="44"/>
        <end position="65"/>
    </location>
</feature>
<reference evidence="10 11" key="1">
    <citation type="submission" date="2016-10" db="EMBL/GenBank/DDBJ databases">
        <authorList>
            <person name="de Groot N.N."/>
        </authorList>
    </citation>
    <scope>NUCLEOTIDE SEQUENCE [LARGE SCALE GENOMIC DNA]</scope>
    <source>
        <strain evidence="10 11">DSM 7343</strain>
    </source>
</reference>
<evidence type="ECO:0000256" key="1">
    <source>
        <dbReference type="ARBA" id="ARBA00004429"/>
    </source>
</evidence>
<dbReference type="PANTHER" id="PTHR30574:SF1">
    <property type="entry name" value="SULPHUR TRANSPORT DOMAIN-CONTAINING PROTEIN"/>
    <property type="match status" value="1"/>
</dbReference>
<feature type="transmembrane region" description="Helical" evidence="9">
    <location>
        <begin position="274"/>
        <end position="296"/>
    </location>
</feature>
<keyword evidence="4" id="KW-0997">Cell inner membrane</keyword>
<dbReference type="STRING" id="37625.SAMN05660420_01064"/>
<accession>A0A1H3XRQ8</accession>
<evidence type="ECO:0000256" key="4">
    <source>
        <dbReference type="ARBA" id="ARBA00022519"/>
    </source>
</evidence>
<gene>
    <name evidence="10" type="ORF">SAMN05660420_01064</name>
</gene>
<feature type="transmembrane region" description="Helical" evidence="9">
    <location>
        <begin position="308"/>
        <end position="326"/>
    </location>
</feature>
<sequence>MVDQTAIIVISAFLGLASGIIMHRSDFCVAGMFRDLFLFRHSPLLRSLFLLVAVSMFLFQTAQLTGVLNYNLPSSLYGLPALTNLLGGTLFGIGMVLAGGCVVGTLYKLGSGSLPAACAFSGLLIGSALYGEFHPFWMQLTQATRLGDAATLPQLLQLPPTLVIFILLLMAGGLLYQWQIKGLLVRPNRIKGYLQPWIAALLLAMIGLTSFTLLGMPIGVTTSYAKIGALCENLMFPGHVASLSYFQSHNFSYFLPLSRQTLHAGAGPVWDGLALVQLPLIAGIIVGSGLSAVSMGKFNRCFTVPCRQLLSALVGGIIMGLAARMAPACNIWHLFGGLPLLSLQSILFTLGLFPGAWIGSFIFARYIVQQ</sequence>
<comment type="subcellular location">
    <subcellularLocation>
        <location evidence="1">Cell inner membrane</location>
        <topology evidence="1">Multi-pass membrane protein</topology>
    </subcellularLocation>
</comment>
<feature type="transmembrane region" description="Helical" evidence="9">
    <location>
        <begin position="85"/>
        <end position="107"/>
    </location>
</feature>
<feature type="transmembrane region" description="Helical" evidence="9">
    <location>
        <begin position="157"/>
        <end position="176"/>
    </location>
</feature>
<evidence type="ECO:0000256" key="6">
    <source>
        <dbReference type="ARBA" id="ARBA00022989"/>
    </source>
</evidence>
<keyword evidence="3" id="KW-1003">Cell membrane</keyword>
<keyword evidence="2" id="KW-0813">Transport</keyword>
<feature type="transmembrane region" description="Helical" evidence="9">
    <location>
        <begin position="346"/>
        <end position="368"/>
    </location>
</feature>
<dbReference type="EMBL" id="FNQN01000002">
    <property type="protein sequence ID" value="SEA01242.1"/>
    <property type="molecule type" value="Genomic_DNA"/>
</dbReference>
<evidence type="ECO:0000256" key="3">
    <source>
        <dbReference type="ARBA" id="ARBA00022475"/>
    </source>
</evidence>
<feature type="transmembrane region" description="Helical" evidence="9">
    <location>
        <begin position="114"/>
        <end position="137"/>
    </location>
</feature>
<evidence type="ECO:0000256" key="8">
    <source>
        <dbReference type="ARBA" id="ARBA00035655"/>
    </source>
</evidence>
<keyword evidence="5 9" id="KW-0812">Transmembrane</keyword>
<organism evidence="10 11">
    <name type="scientific">Desulfuromusa kysingii</name>
    <dbReference type="NCBI Taxonomy" id="37625"/>
    <lineage>
        <taxon>Bacteria</taxon>
        <taxon>Pseudomonadati</taxon>
        <taxon>Thermodesulfobacteriota</taxon>
        <taxon>Desulfuromonadia</taxon>
        <taxon>Desulfuromonadales</taxon>
        <taxon>Geopsychrobacteraceae</taxon>
        <taxon>Desulfuromusa</taxon>
    </lineage>
</organism>
<evidence type="ECO:0000256" key="5">
    <source>
        <dbReference type="ARBA" id="ARBA00022692"/>
    </source>
</evidence>
<dbReference type="GO" id="GO:0005886">
    <property type="term" value="C:plasma membrane"/>
    <property type="evidence" value="ECO:0007669"/>
    <property type="project" value="UniProtKB-SubCell"/>
</dbReference>